<evidence type="ECO:0000256" key="1">
    <source>
        <dbReference type="SAM" id="MobiDB-lite"/>
    </source>
</evidence>
<dbReference type="SUPFAM" id="SSF50998">
    <property type="entry name" value="Quinoprotein alcohol dehydrogenase-like"/>
    <property type="match status" value="1"/>
</dbReference>
<keyword evidence="2" id="KW-0472">Membrane</keyword>
<evidence type="ECO:0000313" key="5">
    <source>
        <dbReference type="Proteomes" id="UP000298860"/>
    </source>
</evidence>
<dbReference type="RefSeq" id="WP_137813151.1">
    <property type="nucleotide sequence ID" value="NZ_BJFL01000005.1"/>
</dbReference>
<evidence type="ECO:0000259" key="3">
    <source>
        <dbReference type="Pfam" id="PF13360"/>
    </source>
</evidence>
<dbReference type="InterPro" id="IPR011047">
    <property type="entry name" value="Quinoprotein_ADH-like_sf"/>
</dbReference>
<feature type="transmembrane region" description="Helical" evidence="2">
    <location>
        <begin position="67"/>
        <end position="89"/>
    </location>
</feature>
<organism evidence="4 5">
    <name type="scientific">Gandjariella thermophila</name>
    <dbReference type="NCBI Taxonomy" id="1931992"/>
    <lineage>
        <taxon>Bacteria</taxon>
        <taxon>Bacillati</taxon>
        <taxon>Actinomycetota</taxon>
        <taxon>Actinomycetes</taxon>
        <taxon>Pseudonocardiales</taxon>
        <taxon>Pseudonocardiaceae</taxon>
        <taxon>Gandjariella</taxon>
    </lineage>
</organism>
<dbReference type="Proteomes" id="UP000298860">
    <property type="component" value="Unassembled WGS sequence"/>
</dbReference>
<feature type="region of interest" description="Disordered" evidence="1">
    <location>
        <begin position="1"/>
        <end position="63"/>
    </location>
</feature>
<dbReference type="OrthoDB" id="5182370at2"/>
<sequence>MERPEGPEHDWVADTGRAERPDPPGEPADEAGEPANGSAPAHAGSGMEPQPAASRRRRSGRRWRRPADYAAVAVLLVVSLAAGLVVWWFSDERHTTSRPTPVVAAVPEAPAAMPPTLAEVWRAPSAGTQQPVAVGPNVVTGDGGEVDGRDPFSGQVRWVYRRNLPLCTVAPGWGYAVAVYHKSRNCSEVTALDGATGRRGPQRNGDAEMGTRLLYDGVHMTATGRKLIETWRSDLVRTQEYGTVPAIVNPGKQPRTGCVYGSEAVTTGRVAVVERCPDDPGDRVTVLSPDAKESDSDQPNVLISSVIGGRGARVVAVTADRVAVAVPNPNRLIVLDTSSGAELLTQPLDLPNGDLTGDPAGGVVPTATGPGSIYWFTGSRTIALSATDLRPQWVLPNTLGAGTVFAGRLLLPVPEGLLVLDPGNGAKIGAIRVDRQGYRGPIELGFLGPVVLEQRGGTLVALR</sequence>
<feature type="compositionally biased region" description="Basic residues" evidence="1">
    <location>
        <begin position="54"/>
        <end position="63"/>
    </location>
</feature>
<reference evidence="5" key="1">
    <citation type="submission" date="2019-04" db="EMBL/GenBank/DDBJ databases">
        <title>Draft genome sequence of Pseudonocardiaceae bacterium SL3-2-4.</title>
        <authorList>
            <person name="Ningsih F."/>
            <person name="Yokota A."/>
            <person name="Sakai Y."/>
            <person name="Nanatani K."/>
            <person name="Yabe S."/>
            <person name="Oetari A."/>
            <person name="Sjamsuridzal W."/>
        </authorList>
    </citation>
    <scope>NUCLEOTIDE SEQUENCE [LARGE SCALE GENOMIC DNA]</scope>
    <source>
        <strain evidence="5">SL3-2-4</strain>
    </source>
</reference>
<accession>A0A4D4J4J4</accession>
<dbReference type="Pfam" id="PF13360">
    <property type="entry name" value="PQQ_2"/>
    <property type="match status" value="1"/>
</dbReference>
<dbReference type="AlphaFoldDB" id="A0A4D4J4J4"/>
<name>A0A4D4J4J4_9PSEU</name>
<proteinExistence type="predicted"/>
<feature type="domain" description="Pyrrolo-quinoline quinone repeat" evidence="3">
    <location>
        <begin position="310"/>
        <end position="432"/>
    </location>
</feature>
<feature type="compositionally biased region" description="Basic and acidic residues" evidence="1">
    <location>
        <begin position="1"/>
        <end position="23"/>
    </location>
</feature>
<keyword evidence="2" id="KW-0812">Transmembrane</keyword>
<evidence type="ECO:0000313" key="4">
    <source>
        <dbReference type="EMBL" id="GDY30030.1"/>
    </source>
</evidence>
<feature type="region of interest" description="Disordered" evidence="1">
    <location>
        <begin position="128"/>
        <end position="147"/>
    </location>
</feature>
<comment type="caution">
    <text evidence="4">The sequence shown here is derived from an EMBL/GenBank/DDBJ whole genome shotgun (WGS) entry which is preliminary data.</text>
</comment>
<dbReference type="EMBL" id="BJFL01000005">
    <property type="protein sequence ID" value="GDY30030.1"/>
    <property type="molecule type" value="Genomic_DNA"/>
</dbReference>
<keyword evidence="2" id="KW-1133">Transmembrane helix</keyword>
<keyword evidence="5" id="KW-1185">Reference proteome</keyword>
<dbReference type="InterPro" id="IPR002372">
    <property type="entry name" value="PQQ_rpt_dom"/>
</dbReference>
<evidence type="ECO:0000256" key="2">
    <source>
        <dbReference type="SAM" id="Phobius"/>
    </source>
</evidence>
<protein>
    <recommendedName>
        <fullName evidence="3">Pyrrolo-quinoline quinone repeat domain-containing protein</fullName>
    </recommendedName>
</protein>
<gene>
    <name evidence="4" type="ORF">GTS_16630</name>
</gene>